<dbReference type="InterPro" id="IPR012341">
    <property type="entry name" value="6hp_glycosidase-like_sf"/>
</dbReference>
<keyword evidence="3" id="KW-0378">Hydrolase</keyword>
<feature type="domain" description="Alpha-L-rhamnosidase six-hairpin glycosidase" evidence="6">
    <location>
        <begin position="415"/>
        <end position="778"/>
    </location>
</feature>
<dbReference type="Gene3D" id="2.60.120.260">
    <property type="entry name" value="Galactose-binding domain-like"/>
    <property type="match status" value="2"/>
</dbReference>
<organism evidence="8">
    <name type="scientific">freshwater metagenome</name>
    <dbReference type="NCBI Taxonomy" id="449393"/>
    <lineage>
        <taxon>unclassified sequences</taxon>
        <taxon>metagenomes</taxon>
        <taxon>ecological metagenomes</taxon>
    </lineage>
</organism>
<dbReference type="GO" id="GO:0005975">
    <property type="term" value="P:carbohydrate metabolic process"/>
    <property type="evidence" value="ECO:0007669"/>
    <property type="project" value="InterPro"/>
</dbReference>
<evidence type="ECO:0000256" key="3">
    <source>
        <dbReference type="ARBA" id="ARBA00022801"/>
    </source>
</evidence>
<dbReference type="InterPro" id="IPR035398">
    <property type="entry name" value="Bac_rhamnosid_C"/>
</dbReference>
<protein>
    <recommendedName>
        <fullName evidence="2">alpha-L-rhamnosidase</fullName>
        <ecNumber evidence="2">3.2.1.40</ecNumber>
    </recommendedName>
</protein>
<feature type="domain" description="Alpha-L-rhamnosidase concanavalin-like" evidence="4">
    <location>
        <begin position="318"/>
        <end position="396"/>
    </location>
</feature>
<dbReference type="Pfam" id="PF25788">
    <property type="entry name" value="Ig_Rha78A_N"/>
    <property type="match status" value="1"/>
</dbReference>
<dbReference type="SUPFAM" id="SSF48208">
    <property type="entry name" value="Six-hairpin glycosidases"/>
    <property type="match status" value="1"/>
</dbReference>
<feature type="domain" description="Alpha-L-rhamnosidase C-terminal" evidence="7">
    <location>
        <begin position="780"/>
        <end position="852"/>
    </location>
</feature>
<gene>
    <name evidence="8" type="ORF">UFOPK1909_00504</name>
</gene>
<comment type="catalytic activity">
    <reaction evidence="1">
        <text>Hydrolysis of terminal non-reducing alpha-L-rhamnose residues in alpha-L-rhamnosides.</text>
        <dbReference type="EC" id="3.2.1.40"/>
    </reaction>
</comment>
<dbReference type="Pfam" id="PF08531">
    <property type="entry name" value="Bac_rhamnosid_N"/>
    <property type="match status" value="1"/>
</dbReference>
<dbReference type="Gene3D" id="1.50.10.10">
    <property type="match status" value="1"/>
</dbReference>
<dbReference type="PANTHER" id="PTHR33307:SF6">
    <property type="entry name" value="ALPHA-RHAMNOSIDASE (EUROFUNG)-RELATED"/>
    <property type="match status" value="1"/>
</dbReference>
<evidence type="ECO:0000256" key="2">
    <source>
        <dbReference type="ARBA" id="ARBA00012652"/>
    </source>
</evidence>
<dbReference type="Pfam" id="PF05592">
    <property type="entry name" value="Bac_rhamnosid"/>
    <property type="match status" value="1"/>
</dbReference>
<evidence type="ECO:0000259" key="4">
    <source>
        <dbReference type="Pfam" id="PF05592"/>
    </source>
</evidence>
<dbReference type="PANTHER" id="PTHR33307">
    <property type="entry name" value="ALPHA-RHAMNOSIDASE (EUROFUNG)"/>
    <property type="match status" value="1"/>
</dbReference>
<dbReference type="PIRSF" id="PIRSF010631">
    <property type="entry name" value="A-rhamnsds"/>
    <property type="match status" value="1"/>
</dbReference>
<dbReference type="EMBL" id="CAEZVD010000037">
    <property type="protein sequence ID" value="CAB4620179.1"/>
    <property type="molecule type" value="Genomic_DNA"/>
</dbReference>
<accession>A0A6J6I8A7</accession>
<feature type="domain" description="Bacterial alpha-L-rhamnosidase N-terminal" evidence="5">
    <location>
        <begin position="136"/>
        <end position="306"/>
    </location>
</feature>
<dbReference type="InterPro" id="IPR008928">
    <property type="entry name" value="6-hairpin_glycosidase_sf"/>
</dbReference>
<dbReference type="InterPro" id="IPR013737">
    <property type="entry name" value="Bac_rhamnosid_N"/>
</dbReference>
<dbReference type="InterPro" id="IPR035396">
    <property type="entry name" value="Bac_rhamnosid6H"/>
</dbReference>
<reference evidence="8" key="1">
    <citation type="submission" date="2020-05" db="EMBL/GenBank/DDBJ databases">
        <authorList>
            <person name="Chiriac C."/>
            <person name="Salcher M."/>
            <person name="Ghai R."/>
            <person name="Kavagutti S V."/>
        </authorList>
    </citation>
    <scope>NUCLEOTIDE SEQUENCE</scope>
</reference>
<evidence type="ECO:0000313" key="8">
    <source>
        <dbReference type="EMBL" id="CAB4620179.1"/>
    </source>
</evidence>
<dbReference type="InterPro" id="IPR016007">
    <property type="entry name" value="Alpha_rhamnosid"/>
</dbReference>
<name>A0A6J6I8A7_9ZZZZ</name>
<dbReference type="GO" id="GO:0030596">
    <property type="term" value="F:alpha-L-rhamnosidase activity"/>
    <property type="evidence" value="ECO:0007669"/>
    <property type="project" value="UniProtKB-EC"/>
</dbReference>
<dbReference type="AlphaFoldDB" id="A0A6J6I8A7"/>
<dbReference type="Pfam" id="PF17390">
    <property type="entry name" value="Bac_rhamnosid_C"/>
    <property type="match status" value="1"/>
</dbReference>
<evidence type="ECO:0000259" key="6">
    <source>
        <dbReference type="Pfam" id="PF17389"/>
    </source>
</evidence>
<proteinExistence type="predicted"/>
<dbReference type="EC" id="3.2.1.40" evidence="2"/>
<dbReference type="Gene3D" id="2.60.420.10">
    <property type="entry name" value="Maltose phosphorylase, domain 3"/>
    <property type="match status" value="1"/>
</dbReference>
<evidence type="ECO:0000256" key="1">
    <source>
        <dbReference type="ARBA" id="ARBA00001445"/>
    </source>
</evidence>
<evidence type="ECO:0000259" key="5">
    <source>
        <dbReference type="Pfam" id="PF08531"/>
    </source>
</evidence>
<dbReference type="Pfam" id="PF17389">
    <property type="entry name" value="Bac_rhamnosid6H"/>
    <property type="match status" value="1"/>
</dbReference>
<sequence length="881" mass="96170">MQISLRSQYPAKQIGLPGGKLELSWKVYGAPSGASQIAYELQSALDADFTIGVKMDQAKSSDSQYVVAPHEPIESREISFHRVRIETQNGWSDWSGVHVHETGLLSGAELIGLAIGDESSSTDAPPLLRKTFQITKPVRSARLYATAHGTYDVMINGAKAGDHILAPGWTPYPKRLLVDAHDVTNHLVEGENAFGVLLTDGWYRGKMSFFNMLDNYGKHSSFLGQIEIFYEDGSQEIITSDASWKTSTGGVRFASIYDGTTMDMTMAQPAWCKPGFDDSGWGPVSVREINKLILEPLSAPPVRVKEEIPMVLRQEADRVNLDGSQNISGWVRLTVDGKRGDKVVVRHAEILLPDKTLHTAPLRAAKATDTYILGKDGVQDLEPKHTFHGFQFADVVSDAKVLKAVAIAITSDNEDRGSFESSHKLLNKLHSNVLWSLRDNYVSIPTDCPQRDERLGWTGDAQAFIYAANTLVNENAFFRSWMKDLALDQFENGKVPMVIPDILEIQHALLPNGAPFPDDGTAGWGDAAVVIPWAQYLSFGDRQILVDQLSSMQKWVDYFSAYCVDGVFPAEMMQLGDWLDPDAPEDKPFLAKVSARYVASCYVSHSARILAGIESLVGSSANAEKYKTLGDSVAQATWNLLGAEARKSTTGCSLALEFEICPDSERSAVAAELAELVRKDKGAISTGFLGTPVIMDALSTNGYLKEAYSMLLREEIRSWLYPITVGATTVWERWEAIQPDGTPATGGLEGHAEGSEPSMISFNHYAYGAVIDWVYRNVLGVASKEPGYVSAVLAPRPVVGIESCKGSIETGYGSLAINWKLDGDALVALVNVPFGIVAELDLPVTESSSVSVNEHSAKNGDKLSHGEYQIRVTNASIVSTF</sequence>
<dbReference type="InterPro" id="IPR008902">
    <property type="entry name" value="Rhamnosid_concanavalin"/>
</dbReference>
<evidence type="ECO:0000259" key="7">
    <source>
        <dbReference type="Pfam" id="PF17390"/>
    </source>
</evidence>